<keyword evidence="1" id="KW-0805">Transcription regulation</keyword>
<dbReference type="SUPFAM" id="SSF46689">
    <property type="entry name" value="Homeodomain-like"/>
    <property type="match status" value="1"/>
</dbReference>
<organism evidence="5 6">
    <name type="scientific">Jiella pacifica</name>
    <dbReference type="NCBI Taxonomy" id="2696469"/>
    <lineage>
        <taxon>Bacteria</taxon>
        <taxon>Pseudomonadati</taxon>
        <taxon>Pseudomonadota</taxon>
        <taxon>Alphaproteobacteria</taxon>
        <taxon>Hyphomicrobiales</taxon>
        <taxon>Aurantimonadaceae</taxon>
        <taxon>Jiella</taxon>
    </lineage>
</organism>
<evidence type="ECO:0000313" key="5">
    <source>
        <dbReference type="EMBL" id="NDW07295.1"/>
    </source>
</evidence>
<reference evidence="5 6" key="1">
    <citation type="submission" date="2020-01" db="EMBL/GenBank/DDBJ databases">
        <title>Jiella pacifica sp. nov.</title>
        <authorList>
            <person name="Xue Z."/>
            <person name="Zhu S."/>
            <person name="Chen J."/>
            <person name="Yang J."/>
        </authorList>
    </citation>
    <scope>NUCLEOTIDE SEQUENCE [LARGE SCALE GENOMIC DNA]</scope>
    <source>
        <strain evidence="5 6">40Bstr34</strain>
    </source>
</reference>
<dbReference type="Pfam" id="PF12833">
    <property type="entry name" value="HTH_18"/>
    <property type="match status" value="1"/>
</dbReference>
<comment type="caution">
    <text evidence="5">The sequence shown here is derived from an EMBL/GenBank/DDBJ whole genome shotgun (WGS) entry which is preliminary data.</text>
</comment>
<dbReference type="PANTHER" id="PTHR46796">
    <property type="entry name" value="HTH-TYPE TRANSCRIPTIONAL ACTIVATOR RHAS-RELATED"/>
    <property type="match status" value="1"/>
</dbReference>
<sequence>MSQAVPSRLLRSTDRGIWSERVGVMFEAQFGDEAPFDISVESTHLGRVIVSDMRTSPFFFARRKKMLRADMLDHFMLRVDATASETVLNVVDFGQELTDFAPIAPHNVSIILPRDVMTEVVPDAETMHGRIVPDAGTELLKDFIKILSRHAPTLRQEQADGTATALVDLIGATLSRRPRALDRGRAAVARAATLRAQQFIRANLSDPRLGPDFIAGRIGLSRSTLYRLFEPFGGVAAYILERRLEQAYRALGDSRELRLIGTIAHGLGFASESQFSRSFRQRFGRTPSEVRRLARDGAGTGEGGEPLLSERPFAAWLQGL</sequence>
<dbReference type="InterPro" id="IPR009057">
    <property type="entry name" value="Homeodomain-like_sf"/>
</dbReference>
<dbReference type="PROSITE" id="PS00041">
    <property type="entry name" value="HTH_ARAC_FAMILY_1"/>
    <property type="match status" value="1"/>
</dbReference>
<name>A0A6N9TAQ1_9HYPH</name>
<protein>
    <submittedName>
        <fullName evidence="5">Helix-turn-helix domain-containing protein</fullName>
    </submittedName>
</protein>
<dbReference type="InterPro" id="IPR018062">
    <property type="entry name" value="HTH_AraC-typ_CS"/>
</dbReference>
<dbReference type="InterPro" id="IPR050204">
    <property type="entry name" value="AraC_XylS_family_regulators"/>
</dbReference>
<dbReference type="Proteomes" id="UP000469011">
    <property type="component" value="Unassembled WGS sequence"/>
</dbReference>
<accession>A0A6N9TAQ1</accession>
<dbReference type="SMART" id="SM00342">
    <property type="entry name" value="HTH_ARAC"/>
    <property type="match status" value="1"/>
</dbReference>
<dbReference type="InterPro" id="IPR020449">
    <property type="entry name" value="Tscrpt_reg_AraC-type_HTH"/>
</dbReference>
<keyword evidence="6" id="KW-1185">Reference proteome</keyword>
<dbReference type="PROSITE" id="PS01124">
    <property type="entry name" value="HTH_ARAC_FAMILY_2"/>
    <property type="match status" value="1"/>
</dbReference>
<evidence type="ECO:0000256" key="2">
    <source>
        <dbReference type="ARBA" id="ARBA00023125"/>
    </source>
</evidence>
<feature type="domain" description="HTH araC/xylS-type" evidence="4">
    <location>
        <begin position="194"/>
        <end position="293"/>
    </location>
</feature>
<dbReference type="GO" id="GO:0003700">
    <property type="term" value="F:DNA-binding transcription factor activity"/>
    <property type="evidence" value="ECO:0007669"/>
    <property type="project" value="InterPro"/>
</dbReference>
<evidence type="ECO:0000256" key="3">
    <source>
        <dbReference type="ARBA" id="ARBA00023163"/>
    </source>
</evidence>
<dbReference type="GO" id="GO:0043565">
    <property type="term" value="F:sequence-specific DNA binding"/>
    <property type="evidence" value="ECO:0007669"/>
    <property type="project" value="InterPro"/>
</dbReference>
<dbReference type="PRINTS" id="PR00032">
    <property type="entry name" value="HTHARAC"/>
</dbReference>
<proteinExistence type="predicted"/>
<evidence type="ECO:0000259" key="4">
    <source>
        <dbReference type="PROSITE" id="PS01124"/>
    </source>
</evidence>
<evidence type="ECO:0000256" key="1">
    <source>
        <dbReference type="ARBA" id="ARBA00023015"/>
    </source>
</evidence>
<dbReference type="RefSeq" id="WP_163465751.1">
    <property type="nucleotide sequence ID" value="NZ_JAAAMG010000026.1"/>
</dbReference>
<keyword evidence="3" id="KW-0804">Transcription</keyword>
<keyword evidence="2" id="KW-0238">DNA-binding</keyword>
<evidence type="ECO:0000313" key="6">
    <source>
        <dbReference type="Proteomes" id="UP000469011"/>
    </source>
</evidence>
<dbReference type="Gene3D" id="1.10.10.60">
    <property type="entry name" value="Homeodomain-like"/>
    <property type="match status" value="1"/>
</dbReference>
<dbReference type="InterPro" id="IPR018060">
    <property type="entry name" value="HTH_AraC"/>
</dbReference>
<gene>
    <name evidence="5" type="ORF">GTK09_23015</name>
</gene>
<dbReference type="AlphaFoldDB" id="A0A6N9TAQ1"/>
<dbReference type="EMBL" id="JAAAMG010000026">
    <property type="protein sequence ID" value="NDW07295.1"/>
    <property type="molecule type" value="Genomic_DNA"/>
</dbReference>
<dbReference type="PANTHER" id="PTHR46796:SF6">
    <property type="entry name" value="ARAC SUBFAMILY"/>
    <property type="match status" value="1"/>
</dbReference>